<dbReference type="PANTHER" id="PTHR11926:SF1498">
    <property type="entry name" value="GLYCOSYLTRANSFERASE"/>
    <property type="match status" value="1"/>
</dbReference>
<dbReference type="SUPFAM" id="SSF53756">
    <property type="entry name" value="UDP-Glycosyltransferase/glycogen phosphorylase"/>
    <property type="match status" value="1"/>
</dbReference>
<comment type="similarity">
    <text evidence="1">Belongs to the UDP-glycosyltransferase family.</text>
</comment>
<accession>A0A9Q0K8R0</accession>
<dbReference type="EMBL" id="JAMYWD010000007">
    <property type="protein sequence ID" value="KAJ4965963.1"/>
    <property type="molecule type" value="Genomic_DNA"/>
</dbReference>
<organism evidence="3 4">
    <name type="scientific">Protea cynaroides</name>
    <dbReference type="NCBI Taxonomy" id="273540"/>
    <lineage>
        <taxon>Eukaryota</taxon>
        <taxon>Viridiplantae</taxon>
        <taxon>Streptophyta</taxon>
        <taxon>Embryophyta</taxon>
        <taxon>Tracheophyta</taxon>
        <taxon>Spermatophyta</taxon>
        <taxon>Magnoliopsida</taxon>
        <taxon>Proteales</taxon>
        <taxon>Proteaceae</taxon>
        <taxon>Protea</taxon>
    </lineage>
</organism>
<dbReference type="GO" id="GO:0080043">
    <property type="term" value="F:quercetin 3-O-glucosyltransferase activity"/>
    <property type="evidence" value="ECO:0007669"/>
    <property type="project" value="TreeGrafter"/>
</dbReference>
<dbReference type="AlphaFoldDB" id="A0A9Q0K8R0"/>
<evidence type="ECO:0000313" key="4">
    <source>
        <dbReference type="Proteomes" id="UP001141806"/>
    </source>
</evidence>
<dbReference type="Pfam" id="PF00201">
    <property type="entry name" value="UDPGT"/>
    <property type="match status" value="1"/>
</dbReference>
<evidence type="ECO:0000313" key="3">
    <source>
        <dbReference type="EMBL" id="KAJ4965963.1"/>
    </source>
</evidence>
<dbReference type="Gene3D" id="3.40.50.2000">
    <property type="entry name" value="Glycogen Phosphorylase B"/>
    <property type="match status" value="1"/>
</dbReference>
<proteinExistence type="inferred from homology"/>
<evidence type="ECO:0000256" key="2">
    <source>
        <dbReference type="ARBA" id="ARBA00022679"/>
    </source>
</evidence>
<keyword evidence="2" id="KW-0808">Transferase</keyword>
<reference evidence="3" key="1">
    <citation type="journal article" date="2023" name="Plant J.">
        <title>The genome of the king protea, Protea cynaroides.</title>
        <authorList>
            <person name="Chang J."/>
            <person name="Duong T.A."/>
            <person name="Schoeman C."/>
            <person name="Ma X."/>
            <person name="Roodt D."/>
            <person name="Barker N."/>
            <person name="Li Z."/>
            <person name="Van de Peer Y."/>
            <person name="Mizrachi E."/>
        </authorList>
    </citation>
    <scope>NUCLEOTIDE SEQUENCE</scope>
    <source>
        <tissue evidence="3">Young leaves</tissue>
    </source>
</reference>
<evidence type="ECO:0000256" key="1">
    <source>
        <dbReference type="ARBA" id="ARBA00009995"/>
    </source>
</evidence>
<dbReference type="Proteomes" id="UP001141806">
    <property type="component" value="Unassembled WGS sequence"/>
</dbReference>
<dbReference type="OrthoDB" id="1927969at2759"/>
<dbReference type="GO" id="GO:0080044">
    <property type="term" value="F:quercetin 7-O-glucosyltransferase activity"/>
    <property type="evidence" value="ECO:0007669"/>
    <property type="project" value="TreeGrafter"/>
</dbReference>
<comment type="caution">
    <text evidence="3">The sequence shown here is derived from an EMBL/GenBank/DDBJ whole genome shotgun (WGS) entry which is preliminary data.</text>
</comment>
<name>A0A9Q0K8R0_9MAGN</name>
<gene>
    <name evidence="3" type="ORF">NE237_017812</name>
</gene>
<dbReference type="InterPro" id="IPR002213">
    <property type="entry name" value="UDP_glucos_trans"/>
</dbReference>
<dbReference type="CDD" id="cd03784">
    <property type="entry name" value="GT1_Gtf-like"/>
    <property type="match status" value="1"/>
</dbReference>
<keyword evidence="4" id="KW-1185">Reference proteome</keyword>
<protein>
    <submittedName>
        <fullName evidence="3">Uncharacterized protein</fullName>
    </submittedName>
</protein>
<dbReference type="PANTHER" id="PTHR11926">
    <property type="entry name" value="GLUCOSYL/GLUCURONOSYL TRANSFERASES"/>
    <property type="match status" value="1"/>
</dbReference>
<sequence length="164" mass="18501">MTPHQLLEFAWGLANSEQSFLWIIRPDLVAGGSTILPFEFVSQTKNRGMLASWCPQEQVLSHQSIGGFLTYCGWNSESICGGVPMICWPFFADQTTNCRYSCTHWGIGTEIDNNVKRDEVEKLVRGLIEGHKGKEIKSKAMMWKKKAEEATTSVAHLFSILTTW</sequence>